<dbReference type="InterPro" id="IPR036047">
    <property type="entry name" value="F-box-like_dom_sf"/>
</dbReference>
<evidence type="ECO:0000313" key="2">
    <source>
        <dbReference type="EMBL" id="KAG6414040.1"/>
    </source>
</evidence>
<dbReference type="AlphaFoldDB" id="A0A8X8XHT0"/>
<dbReference type="InterPro" id="IPR001810">
    <property type="entry name" value="F-box_dom"/>
</dbReference>
<accession>A0A8X8XHT0</accession>
<reference evidence="2" key="2">
    <citation type="submission" date="2020-08" db="EMBL/GenBank/DDBJ databases">
        <title>Plant Genome Project.</title>
        <authorList>
            <person name="Zhang R.-G."/>
        </authorList>
    </citation>
    <scope>NUCLEOTIDE SEQUENCE</scope>
    <source>
        <strain evidence="2">Huo1</strain>
        <tissue evidence="2">Leaf</tissue>
    </source>
</reference>
<keyword evidence="3" id="KW-1185">Reference proteome</keyword>
<gene>
    <name evidence="2" type="ORF">SASPL_126757</name>
</gene>
<dbReference type="EMBL" id="PNBA02000009">
    <property type="protein sequence ID" value="KAG6414040.1"/>
    <property type="molecule type" value="Genomic_DNA"/>
</dbReference>
<organism evidence="2">
    <name type="scientific">Salvia splendens</name>
    <name type="common">Scarlet sage</name>
    <dbReference type="NCBI Taxonomy" id="180675"/>
    <lineage>
        <taxon>Eukaryota</taxon>
        <taxon>Viridiplantae</taxon>
        <taxon>Streptophyta</taxon>
        <taxon>Embryophyta</taxon>
        <taxon>Tracheophyta</taxon>
        <taxon>Spermatophyta</taxon>
        <taxon>Magnoliopsida</taxon>
        <taxon>eudicotyledons</taxon>
        <taxon>Gunneridae</taxon>
        <taxon>Pentapetalae</taxon>
        <taxon>asterids</taxon>
        <taxon>lamiids</taxon>
        <taxon>Lamiales</taxon>
        <taxon>Lamiaceae</taxon>
        <taxon>Nepetoideae</taxon>
        <taxon>Mentheae</taxon>
        <taxon>Salviinae</taxon>
        <taxon>Salvia</taxon>
        <taxon>Salvia subgen. Calosphace</taxon>
        <taxon>core Calosphace</taxon>
    </lineage>
</organism>
<dbReference type="OrthoDB" id="812961at2759"/>
<name>A0A8X8XHT0_SALSN</name>
<dbReference type="Gene3D" id="1.20.1280.50">
    <property type="match status" value="1"/>
</dbReference>
<proteinExistence type="predicted"/>
<dbReference type="Proteomes" id="UP000298416">
    <property type="component" value="Unassembled WGS sequence"/>
</dbReference>
<protein>
    <recommendedName>
        <fullName evidence="1">F-box domain-containing protein</fullName>
    </recommendedName>
</protein>
<evidence type="ECO:0000259" key="1">
    <source>
        <dbReference type="Pfam" id="PF12937"/>
    </source>
</evidence>
<evidence type="ECO:0000313" key="3">
    <source>
        <dbReference type="Proteomes" id="UP000298416"/>
    </source>
</evidence>
<comment type="caution">
    <text evidence="2">The sequence shown here is derived from an EMBL/GenBank/DDBJ whole genome shotgun (WGS) entry which is preliminary data.</text>
</comment>
<feature type="domain" description="F-box" evidence="1">
    <location>
        <begin position="16"/>
        <end position="51"/>
    </location>
</feature>
<dbReference type="PANTHER" id="PTHR31215">
    <property type="entry name" value="OS05G0510400 PROTEIN-RELATED"/>
    <property type="match status" value="1"/>
</dbReference>
<dbReference type="InterPro" id="IPR044809">
    <property type="entry name" value="AUF1-like"/>
</dbReference>
<dbReference type="Pfam" id="PF12937">
    <property type="entry name" value="F-box-like"/>
    <property type="match status" value="1"/>
</dbReference>
<sequence>MNSSSEQAIIHSADFFDCLPDDVVLSIFGKLQDAKSLCLSMSTCKRFRSIAPQVDRVFLPIPPKNSDAKDSDQKSSFKNLVIRALTKPFLLISQMIKFKSKPEENNDLDFYSYYVPNEILKNFQGIRALHLRLPCHGNHKQNPSRNGKNSTTLLKWRAEFGRELHSCVILGAKSWSEKDRVESSEEEAASRVMADDELKLRIVWTISCLIAASARHYLMQETVKGLKMIENVVVSDESDQGRLCMNKEQIEEIRQSSKVKGDDETVESRSRVPALRMKMWYLDRLEVPGSGKVMEGATLVVIKPAVGGEDEAKKGSPSRSDAEMVADAFEGEGKVMAEAVRKLMVAKKCYVLEMNSF</sequence>
<reference evidence="2" key="1">
    <citation type="submission" date="2018-01" db="EMBL/GenBank/DDBJ databases">
        <authorList>
            <person name="Mao J.F."/>
        </authorList>
    </citation>
    <scope>NUCLEOTIDE SEQUENCE</scope>
    <source>
        <strain evidence="2">Huo1</strain>
        <tissue evidence="2">Leaf</tissue>
    </source>
</reference>
<dbReference type="CDD" id="cd09917">
    <property type="entry name" value="F-box_SF"/>
    <property type="match status" value="1"/>
</dbReference>
<dbReference type="SUPFAM" id="SSF81383">
    <property type="entry name" value="F-box domain"/>
    <property type="match status" value="1"/>
</dbReference>